<evidence type="ECO:0000256" key="1">
    <source>
        <dbReference type="ARBA" id="ARBA00022723"/>
    </source>
</evidence>
<feature type="compositionally biased region" description="Polar residues" evidence="6">
    <location>
        <begin position="528"/>
        <end position="538"/>
    </location>
</feature>
<dbReference type="InterPro" id="IPR045877">
    <property type="entry name" value="ZFP36-like"/>
</dbReference>
<dbReference type="Pfam" id="PF00642">
    <property type="entry name" value="zf-CCCH"/>
    <property type="match status" value="1"/>
</dbReference>
<dbReference type="Proteomes" id="UP000050741">
    <property type="component" value="Unassembled WGS sequence"/>
</dbReference>
<name>A0A183CGF8_GLOPA</name>
<evidence type="ECO:0000313" key="8">
    <source>
        <dbReference type="Proteomes" id="UP000050741"/>
    </source>
</evidence>
<organism evidence="8 9">
    <name type="scientific">Globodera pallida</name>
    <name type="common">Potato cyst nematode worm</name>
    <name type="synonym">Heterodera pallida</name>
    <dbReference type="NCBI Taxonomy" id="36090"/>
    <lineage>
        <taxon>Eukaryota</taxon>
        <taxon>Metazoa</taxon>
        <taxon>Ecdysozoa</taxon>
        <taxon>Nematoda</taxon>
        <taxon>Chromadorea</taxon>
        <taxon>Rhabditida</taxon>
        <taxon>Tylenchina</taxon>
        <taxon>Tylenchomorpha</taxon>
        <taxon>Tylenchoidea</taxon>
        <taxon>Heteroderidae</taxon>
        <taxon>Heteroderinae</taxon>
        <taxon>Globodera</taxon>
    </lineage>
</organism>
<keyword evidence="1 5" id="KW-0479">Metal-binding</keyword>
<sequence>MKCIFWFSNMTNTEKRLFMATFVCLFAHLALAVLHIFPPIDAIFEHGIALALFQVLEALVNLSTIWAQIKQSTFLFNTNSSLLDGKHREIRELKSQLNRSKETNKMMSQSIIHLQQQLHLLTQKLDDEEKRANILAKNYGDTQKKLARAEVRLRHVQRTVQELEAENFELSNELEEWRNKKHSSVALDDGVEVWDNDEENKTDDEEEMRELEEEGDEQEKGEVRMELLQREIDNLLVAGKEYQQLNGTNGGDYKKAEWDDSMAPSFGVFTGFSPFIKAFPSRSQSESKPMNSFGISTKPPTATNALYNYNHNGKEYQQINGTNGEYNKAEWEDSMTPSFDVFTGFSPFIKASLSRSQSESKPTDSFANIAAKPPTATNTLYNYNQQSRMITPQTPVMPKKILPTSQNEHAQQKRSDKIINSEMKAAAGNDEEKSTNNYLHKTQFCLFWKAYINGKSRTKCRNGSRCNYAHGEKELRKLDPYYFKTRLCEFWNSDEPCPYGDGCNFAHGPDELRQMEVKAPRSVAKAPSPSSNNRQRTP</sequence>
<keyword evidence="8" id="KW-1185">Reference proteome</keyword>
<dbReference type="PROSITE" id="PS50103">
    <property type="entry name" value="ZF_C3H1"/>
    <property type="match status" value="2"/>
</dbReference>
<feature type="region of interest" description="Disordered" evidence="6">
    <location>
        <begin position="514"/>
        <end position="538"/>
    </location>
</feature>
<keyword evidence="4 5" id="KW-0862">Zinc</keyword>
<evidence type="ECO:0000256" key="4">
    <source>
        <dbReference type="ARBA" id="ARBA00022833"/>
    </source>
</evidence>
<feature type="zinc finger region" description="C3H1-type" evidence="5">
    <location>
        <begin position="439"/>
        <end position="473"/>
    </location>
</feature>
<dbReference type="Gene3D" id="4.10.1000.10">
    <property type="entry name" value="Zinc finger, CCCH-type"/>
    <property type="match status" value="2"/>
</dbReference>
<reference evidence="8" key="1">
    <citation type="submission" date="2014-05" db="EMBL/GenBank/DDBJ databases">
        <title>The genome and life-stage specific transcriptomes of Globodera pallida elucidate key aspects of plant parasitism by a cyst nematode.</title>
        <authorList>
            <person name="Cotton J.A."/>
            <person name="Lilley C.J."/>
            <person name="Jones L.M."/>
            <person name="Kikuchi T."/>
            <person name="Reid A.J."/>
            <person name="Thorpe P."/>
            <person name="Tsai I.J."/>
            <person name="Beasley H."/>
            <person name="Blok V."/>
            <person name="Cock P.J.A."/>
            <person name="Van den Akker S.E."/>
            <person name="Holroyd N."/>
            <person name="Hunt M."/>
            <person name="Mantelin S."/>
            <person name="Naghra H."/>
            <person name="Pain A."/>
            <person name="Palomares-Rius J.E."/>
            <person name="Zarowiecki M."/>
            <person name="Berriman M."/>
            <person name="Jones J.T."/>
            <person name="Urwin P.E."/>
        </authorList>
    </citation>
    <scope>NUCLEOTIDE SEQUENCE [LARGE SCALE GENOMIC DNA]</scope>
    <source>
        <strain evidence="8">Lindley</strain>
    </source>
</reference>
<dbReference type="PANTHER" id="PTHR12547">
    <property type="entry name" value="CCCH ZINC FINGER/TIS11-RELATED"/>
    <property type="match status" value="1"/>
</dbReference>
<dbReference type="SUPFAM" id="SSF57997">
    <property type="entry name" value="Tropomyosin"/>
    <property type="match status" value="1"/>
</dbReference>
<evidence type="ECO:0000256" key="2">
    <source>
        <dbReference type="ARBA" id="ARBA00022737"/>
    </source>
</evidence>
<dbReference type="SUPFAM" id="SSF90229">
    <property type="entry name" value="CCCH zinc finger"/>
    <property type="match status" value="2"/>
</dbReference>
<dbReference type="WBParaSite" id="GPLIN_001196300">
    <property type="protein sequence ID" value="GPLIN_001196300"/>
    <property type="gene ID" value="GPLIN_001196300"/>
</dbReference>
<keyword evidence="3 5" id="KW-0863">Zinc-finger</keyword>
<dbReference type="GO" id="GO:0008270">
    <property type="term" value="F:zinc ion binding"/>
    <property type="evidence" value="ECO:0007669"/>
    <property type="project" value="UniProtKB-KW"/>
</dbReference>
<evidence type="ECO:0000259" key="7">
    <source>
        <dbReference type="PROSITE" id="PS50103"/>
    </source>
</evidence>
<dbReference type="GO" id="GO:0010468">
    <property type="term" value="P:regulation of gene expression"/>
    <property type="evidence" value="ECO:0007669"/>
    <property type="project" value="UniProtKB-ARBA"/>
</dbReference>
<dbReference type="InterPro" id="IPR000571">
    <property type="entry name" value="Znf_CCCH"/>
</dbReference>
<accession>A0A183CGF8</accession>
<feature type="zinc finger region" description="C3H1-type" evidence="5">
    <location>
        <begin position="482"/>
        <end position="510"/>
    </location>
</feature>
<dbReference type="GO" id="GO:0003729">
    <property type="term" value="F:mRNA binding"/>
    <property type="evidence" value="ECO:0007669"/>
    <property type="project" value="InterPro"/>
</dbReference>
<dbReference type="InterPro" id="IPR036855">
    <property type="entry name" value="Znf_CCCH_sf"/>
</dbReference>
<feature type="domain" description="C3H1-type" evidence="7">
    <location>
        <begin position="439"/>
        <end position="473"/>
    </location>
</feature>
<evidence type="ECO:0000256" key="5">
    <source>
        <dbReference type="PROSITE-ProRule" id="PRU00723"/>
    </source>
</evidence>
<reference evidence="9" key="2">
    <citation type="submission" date="2016-06" db="UniProtKB">
        <authorList>
            <consortium name="WormBaseParasite"/>
        </authorList>
    </citation>
    <scope>IDENTIFICATION</scope>
</reference>
<dbReference type="SMART" id="SM00356">
    <property type="entry name" value="ZnF_C3H1"/>
    <property type="match status" value="2"/>
</dbReference>
<protein>
    <submittedName>
        <fullName evidence="9">C3H1-type domain-containing protein</fullName>
    </submittedName>
</protein>
<feature type="region of interest" description="Disordered" evidence="6">
    <location>
        <begin position="195"/>
        <end position="221"/>
    </location>
</feature>
<dbReference type="FunFam" id="4.10.1000.10:FF:000003">
    <property type="entry name" value="Zinc finger CCCH domain-containing protein"/>
    <property type="match status" value="1"/>
</dbReference>
<dbReference type="AlphaFoldDB" id="A0A183CGF8"/>
<evidence type="ECO:0000256" key="6">
    <source>
        <dbReference type="SAM" id="MobiDB-lite"/>
    </source>
</evidence>
<dbReference type="GO" id="GO:0043186">
    <property type="term" value="C:P granule"/>
    <property type="evidence" value="ECO:0007669"/>
    <property type="project" value="UniProtKB-ARBA"/>
</dbReference>
<dbReference type="GO" id="GO:0051252">
    <property type="term" value="P:regulation of RNA metabolic process"/>
    <property type="evidence" value="ECO:0007669"/>
    <property type="project" value="UniProtKB-ARBA"/>
</dbReference>
<feature type="domain" description="C3H1-type" evidence="7">
    <location>
        <begin position="482"/>
        <end position="510"/>
    </location>
</feature>
<evidence type="ECO:0000313" key="9">
    <source>
        <dbReference type="WBParaSite" id="GPLIN_001196300"/>
    </source>
</evidence>
<keyword evidence="2" id="KW-0677">Repeat</keyword>
<feature type="compositionally biased region" description="Acidic residues" evidence="6">
    <location>
        <begin position="195"/>
        <end position="217"/>
    </location>
</feature>
<evidence type="ECO:0000256" key="3">
    <source>
        <dbReference type="ARBA" id="ARBA00022771"/>
    </source>
</evidence>
<proteinExistence type="predicted"/>